<evidence type="ECO:0000313" key="4">
    <source>
        <dbReference type="Proteomes" id="UP000830434"/>
    </source>
</evidence>
<accession>A0A8U0IM89</accession>
<feature type="transmembrane region" description="Helical" evidence="2">
    <location>
        <begin position="12"/>
        <end position="30"/>
    </location>
</feature>
<dbReference type="GeneID" id="72190029"/>
<feature type="region of interest" description="Disordered" evidence="1">
    <location>
        <begin position="81"/>
        <end position="105"/>
    </location>
</feature>
<name>A0A8U0IM89_9EURY</name>
<keyword evidence="2" id="KW-1133">Transmembrane helix</keyword>
<keyword evidence="4" id="KW-1185">Reference proteome</keyword>
<proteinExistence type="predicted"/>
<dbReference type="Proteomes" id="UP000830434">
    <property type="component" value="Chromosome"/>
</dbReference>
<dbReference type="AlphaFoldDB" id="A0A8U0IM89"/>
<keyword evidence="2" id="KW-0472">Membrane</keyword>
<reference evidence="3" key="1">
    <citation type="submission" date="2022-04" db="EMBL/GenBank/DDBJ databases">
        <title>Diverse halophilic archaea isolated from saline environments.</title>
        <authorList>
            <person name="Cui H.-L."/>
        </authorList>
    </citation>
    <scope>NUCLEOTIDE SEQUENCE</scope>
    <source>
        <strain evidence="3">XZYJT40</strain>
    </source>
</reference>
<dbReference type="EMBL" id="CP096658">
    <property type="protein sequence ID" value="UPW02250.1"/>
    <property type="molecule type" value="Genomic_DNA"/>
</dbReference>
<evidence type="ECO:0000256" key="2">
    <source>
        <dbReference type="SAM" id="Phobius"/>
    </source>
</evidence>
<gene>
    <name evidence="3" type="ORF">M0R88_09200</name>
</gene>
<sequence length="105" mass="10947">MELPRNVGDRSRLGRAVLALALTVVAISSLRKGKRLSGTLAGVGALALGYDATAGSGELTETFAGTEEDATLRCAVCGEPIQPGQRRTPNENNETVHEACLEPAQ</sequence>
<organism evidence="3 4">
    <name type="scientific">Halorussus gelatinilyticus</name>
    <dbReference type="NCBI Taxonomy" id="2937524"/>
    <lineage>
        <taxon>Archaea</taxon>
        <taxon>Methanobacteriati</taxon>
        <taxon>Methanobacteriota</taxon>
        <taxon>Stenosarchaea group</taxon>
        <taxon>Halobacteria</taxon>
        <taxon>Halobacteriales</taxon>
        <taxon>Haladaptataceae</taxon>
        <taxon>Halorussus</taxon>
    </lineage>
</organism>
<keyword evidence="2" id="KW-0812">Transmembrane</keyword>
<feature type="compositionally biased region" description="Basic and acidic residues" evidence="1">
    <location>
        <begin position="94"/>
        <end position="105"/>
    </location>
</feature>
<evidence type="ECO:0000256" key="1">
    <source>
        <dbReference type="SAM" id="MobiDB-lite"/>
    </source>
</evidence>
<evidence type="ECO:0000313" key="3">
    <source>
        <dbReference type="EMBL" id="UPW02250.1"/>
    </source>
</evidence>
<dbReference type="KEGG" id="haxz:M0R88_09200"/>
<dbReference type="RefSeq" id="WP_248656634.1">
    <property type="nucleotide sequence ID" value="NZ_CP096658.1"/>
</dbReference>
<protein>
    <submittedName>
        <fullName evidence="3">DUF2892 domain-containing protein</fullName>
    </submittedName>
</protein>